<dbReference type="EMBL" id="GG698915">
    <property type="protein sequence ID" value="EEU38577.1"/>
    <property type="molecule type" value="Genomic_DNA"/>
</dbReference>
<dbReference type="InterPro" id="IPR037800">
    <property type="entry name" value="GCN5"/>
</dbReference>
<dbReference type="CDD" id="cd04301">
    <property type="entry name" value="NAT_SF"/>
    <property type="match status" value="1"/>
</dbReference>
<evidence type="ECO:0000256" key="2">
    <source>
        <dbReference type="ARBA" id="ARBA00008607"/>
    </source>
</evidence>
<organism evidence="9 10">
    <name type="scientific">Fusarium vanettenii (strain ATCC MYA-4622 / CBS 123669 / FGSC 9596 / NRRL 45880 / 77-13-4)</name>
    <name type="common">Fusarium solani subsp. pisi</name>
    <dbReference type="NCBI Taxonomy" id="660122"/>
    <lineage>
        <taxon>Eukaryota</taxon>
        <taxon>Fungi</taxon>
        <taxon>Dikarya</taxon>
        <taxon>Ascomycota</taxon>
        <taxon>Pezizomycotina</taxon>
        <taxon>Sordariomycetes</taxon>
        <taxon>Hypocreomycetidae</taxon>
        <taxon>Hypocreales</taxon>
        <taxon>Nectriaceae</taxon>
        <taxon>Fusarium</taxon>
        <taxon>Fusarium solani species complex</taxon>
        <taxon>Fusarium vanettenii</taxon>
    </lineage>
</organism>
<keyword evidence="10" id="KW-1185">Reference proteome</keyword>
<gene>
    <name evidence="9" type="primary">HAG2102</name>
    <name evidence="9" type="ORF">NECHADRAFT_123019</name>
</gene>
<dbReference type="GO" id="GO:0010484">
    <property type="term" value="F:histone H3 acetyltransferase activity"/>
    <property type="evidence" value="ECO:0007669"/>
    <property type="project" value="TreeGrafter"/>
</dbReference>
<dbReference type="VEuPathDB" id="FungiDB:NECHADRAFT_123019"/>
<dbReference type="Proteomes" id="UP000005206">
    <property type="component" value="Chromosome 14"/>
</dbReference>
<dbReference type="PRINTS" id="PR00503">
    <property type="entry name" value="BROMODOMAIN"/>
</dbReference>
<evidence type="ECO:0000313" key="10">
    <source>
        <dbReference type="Proteomes" id="UP000005206"/>
    </source>
</evidence>
<reference evidence="9 10" key="1">
    <citation type="journal article" date="2009" name="PLoS Genet.">
        <title>The genome of Nectria haematococca: contribution of supernumerary chromosomes to gene expansion.</title>
        <authorList>
            <person name="Coleman J.J."/>
            <person name="Rounsley S.D."/>
            <person name="Rodriguez-Carres M."/>
            <person name="Kuo A."/>
            <person name="Wasmann C.C."/>
            <person name="Grimwood J."/>
            <person name="Schmutz J."/>
            <person name="Taga M."/>
            <person name="White G.J."/>
            <person name="Zhou S."/>
            <person name="Schwartz D.C."/>
            <person name="Freitag M."/>
            <person name="Ma L.J."/>
            <person name="Danchin E.G."/>
            <person name="Henrissat B."/>
            <person name="Coutinho P.M."/>
            <person name="Nelson D.R."/>
            <person name="Straney D."/>
            <person name="Napoli C.A."/>
            <person name="Barker B.M."/>
            <person name="Gribskov M."/>
            <person name="Rep M."/>
            <person name="Kroken S."/>
            <person name="Molnar I."/>
            <person name="Rensing C."/>
            <person name="Kennell J.C."/>
            <person name="Zamora J."/>
            <person name="Farman M.L."/>
            <person name="Selker E.U."/>
            <person name="Salamov A."/>
            <person name="Shapiro H."/>
            <person name="Pangilinan J."/>
            <person name="Lindquist E."/>
            <person name="Lamers C."/>
            <person name="Grigoriev I.V."/>
            <person name="Geiser D.M."/>
            <person name="Covert S.F."/>
            <person name="Temporini E."/>
            <person name="Vanetten H.D."/>
        </authorList>
    </citation>
    <scope>NUCLEOTIDE SEQUENCE [LARGE SCALE GENOMIC DNA]</scope>
    <source>
        <strain evidence="10">ATCC MYA-4622 / CBS 123669 / FGSC 9596 / NRRL 45880 / 77-13-4</strain>
    </source>
</reference>
<evidence type="ECO:0000256" key="4">
    <source>
        <dbReference type="ARBA" id="ARBA00023159"/>
    </source>
</evidence>
<keyword evidence="4" id="KW-0010">Activator</keyword>
<dbReference type="Pfam" id="PF00583">
    <property type="entry name" value="Acetyltransf_1"/>
    <property type="match status" value="1"/>
</dbReference>
<comment type="subcellular location">
    <subcellularLocation>
        <location evidence="1">Nucleus</location>
    </subcellularLocation>
</comment>
<dbReference type="GO" id="GO:0000123">
    <property type="term" value="C:histone acetyltransferase complex"/>
    <property type="evidence" value="ECO:0007669"/>
    <property type="project" value="TreeGrafter"/>
</dbReference>
<evidence type="ECO:0000256" key="5">
    <source>
        <dbReference type="ARBA" id="ARBA00023242"/>
    </source>
</evidence>
<dbReference type="SUPFAM" id="SSF47370">
    <property type="entry name" value="Bromodomain"/>
    <property type="match status" value="1"/>
</dbReference>
<dbReference type="PROSITE" id="PS50014">
    <property type="entry name" value="BROMODOMAIN_2"/>
    <property type="match status" value="1"/>
</dbReference>
<dbReference type="OrthoDB" id="1937912at2759"/>
<evidence type="ECO:0000256" key="1">
    <source>
        <dbReference type="ARBA" id="ARBA00004123"/>
    </source>
</evidence>
<evidence type="ECO:0000259" key="7">
    <source>
        <dbReference type="PROSITE" id="PS50014"/>
    </source>
</evidence>
<evidence type="ECO:0000313" key="9">
    <source>
        <dbReference type="EMBL" id="EEU38577.1"/>
    </source>
</evidence>
<dbReference type="PANTHER" id="PTHR45750:SF3">
    <property type="entry name" value="HISTONE ACETYLTRANSFERASE"/>
    <property type="match status" value="1"/>
</dbReference>
<dbReference type="GO" id="GO:0045944">
    <property type="term" value="P:positive regulation of transcription by RNA polymerase II"/>
    <property type="evidence" value="ECO:0007669"/>
    <property type="project" value="TreeGrafter"/>
</dbReference>
<dbReference type="InterPro" id="IPR000182">
    <property type="entry name" value="GNAT_dom"/>
</dbReference>
<dbReference type="Gene3D" id="3.40.630.30">
    <property type="match status" value="1"/>
</dbReference>
<dbReference type="KEGG" id="nhe:NECHADRAFT_123019"/>
<accession>C7ZBJ0</accession>
<evidence type="ECO:0000259" key="8">
    <source>
        <dbReference type="PROSITE" id="PS51186"/>
    </source>
</evidence>
<dbReference type="GO" id="GO:0005634">
    <property type="term" value="C:nucleus"/>
    <property type="evidence" value="ECO:0007669"/>
    <property type="project" value="UniProtKB-SubCell"/>
</dbReference>
<comment type="similarity">
    <text evidence="2">Belongs to the acetyltransferase family. GCN5 subfamily.</text>
</comment>
<dbReference type="InterPro" id="IPR016181">
    <property type="entry name" value="Acyl_CoA_acyltransferase"/>
</dbReference>
<evidence type="ECO:0000256" key="6">
    <source>
        <dbReference type="PROSITE-ProRule" id="PRU00035"/>
    </source>
</evidence>
<dbReference type="InParanoid" id="C7ZBJ0"/>
<sequence length="379" mass="43131">MGDMSSPNAPAVVEERNGEIEFRVVNNDGERESVIILSGLKCVFQKQLPEMSKTYIARLVYDRAHVSIIIVRRRLEVVGGITYRPFEDRGFAEIAFCAVLSDEQIKGYGTHLMSHLKDYIKASSNMMHLLTYADDLAIGYFKKQGFTKDIMLDESVWKGCIKDYQGGTLMQCSLLPRIRYLELGRMLLKQKACVQAKIQALSKSDVVHQPPKAWENGVIPIDPLSIDAIRASGWSPEVDELMRQSRHRPSYRQLSRLLSDLQKHKSSWPFLEPVSKDDVADYYETIKEPMDLSTMEARLERYMWEQILIASCLAQGRRENVTAQDGRFTFHWLQVVLYLLSPFQTQQLGTGFYGNRANCLNPQMGTSLMGIATTTEAPT</sequence>
<name>C7ZBJ0_FUSV7</name>
<dbReference type="Pfam" id="PF00439">
    <property type="entry name" value="Bromodomain"/>
    <property type="match status" value="1"/>
</dbReference>
<dbReference type="STRING" id="660122.C7ZBJ0"/>
<keyword evidence="5" id="KW-0539">Nucleus</keyword>
<feature type="non-terminal residue" evidence="9">
    <location>
        <position position="1"/>
    </location>
</feature>
<dbReference type="AlphaFoldDB" id="C7ZBJ0"/>
<dbReference type="SUPFAM" id="SSF55729">
    <property type="entry name" value="Acyl-CoA N-acyltransferases (Nat)"/>
    <property type="match status" value="1"/>
</dbReference>
<dbReference type="Gene3D" id="1.20.920.10">
    <property type="entry name" value="Bromodomain-like"/>
    <property type="match status" value="1"/>
</dbReference>
<feature type="non-terminal residue" evidence="9">
    <location>
        <position position="379"/>
    </location>
</feature>
<dbReference type="eggNOG" id="KOG1472">
    <property type="taxonomic scope" value="Eukaryota"/>
</dbReference>
<dbReference type="GeneID" id="9670613"/>
<keyword evidence="3 6" id="KW-0103">Bromodomain</keyword>
<dbReference type="InterPro" id="IPR001487">
    <property type="entry name" value="Bromodomain"/>
</dbReference>
<dbReference type="InterPro" id="IPR036427">
    <property type="entry name" value="Bromodomain-like_sf"/>
</dbReference>
<proteinExistence type="inferred from homology"/>
<dbReference type="SMART" id="SM00297">
    <property type="entry name" value="BROMO"/>
    <property type="match status" value="1"/>
</dbReference>
<feature type="domain" description="Bromo" evidence="7">
    <location>
        <begin position="262"/>
        <end position="302"/>
    </location>
</feature>
<evidence type="ECO:0000256" key="3">
    <source>
        <dbReference type="ARBA" id="ARBA00023117"/>
    </source>
</evidence>
<protein>
    <submittedName>
        <fullName evidence="9">GCN5-related N-acetyltransferase</fullName>
    </submittedName>
</protein>
<dbReference type="PROSITE" id="PS51186">
    <property type="entry name" value="GNAT"/>
    <property type="match status" value="1"/>
</dbReference>
<feature type="domain" description="N-acetyltransferase" evidence="8">
    <location>
        <begin position="20"/>
        <end position="175"/>
    </location>
</feature>
<dbReference type="RefSeq" id="XP_003044290.1">
    <property type="nucleotide sequence ID" value="XM_003044244.2"/>
</dbReference>
<dbReference type="PANTHER" id="PTHR45750">
    <property type="entry name" value="GH11602P"/>
    <property type="match status" value="1"/>
</dbReference>